<proteinExistence type="inferred from homology"/>
<accession>A0A8D3XYK8</accession>
<dbReference type="Pfam" id="PF09587">
    <property type="entry name" value="PGA_cap"/>
    <property type="match status" value="1"/>
</dbReference>
<dbReference type="KEGG" id="pbm:CL52_03280"/>
<dbReference type="EMBL" id="CP007511">
    <property type="protein sequence ID" value="AJE14100.1"/>
    <property type="molecule type" value="Genomic_DNA"/>
</dbReference>
<dbReference type="Proteomes" id="UP000031271">
    <property type="component" value="Chromosome"/>
</dbReference>
<feature type="domain" description="Capsule synthesis protein CapA" evidence="2">
    <location>
        <begin position="5"/>
        <end position="286"/>
    </location>
</feature>
<dbReference type="InterPro" id="IPR052169">
    <property type="entry name" value="CW_Biosynth-Accessory"/>
</dbReference>
<dbReference type="GeneID" id="77258936"/>
<dbReference type="SMART" id="SM00854">
    <property type="entry name" value="PGA_cap"/>
    <property type="match status" value="1"/>
</dbReference>
<dbReference type="InterPro" id="IPR029052">
    <property type="entry name" value="Metallo-depent_PP-like"/>
</dbReference>
<dbReference type="RefSeq" id="WP_043218473.1">
    <property type="nucleotide sequence ID" value="NZ_CP007511.1"/>
</dbReference>
<organism evidence="3 5">
    <name type="scientific">Stutzerimonas balearica DSM 6083</name>
    <dbReference type="NCBI Taxonomy" id="1123016"/>
    <lineage>
        <taxon>Bacteria</taxon>
        <taxon>Pseudomonadati</taxon>
        <taxon>Pseudomonadota</taxon>
        <taxon>Gammaproteobacteria</taxon>
        <taxon>Pseudomonadales</taxon>
        <taxon>Pseudomonadaceae</taxon>
        <taxon>Stutzerimonas</taxon>
    </lineage>
</organism>
<evidence type="ECO:0000313" key="4">
    <source>
        <dbReference type="EMBL" id="SDM88599.1"/>
    </source>
</evidence>
<comment type="similarity">
    <text evidence="1">Belongs to the CapA family.</text>
</comment>
<protein>
    <submittedName>
        <fullName evidence="3">Poly-gamma-glutamate biosynthesis protein</fullName>
    </submittedName>
    <submittedName>
        <fullName evidence="4">Poly-gamma-glutamate synthesis protein (Capsule biosynthesis protein)</fullName>
    </submittedName>
</protein>
<name>A0A8D3XYK8_9GAMM</name>
<dbReference type="Proteomes" id="UP000182276">
    <property type="component" value="Unassembled WGS sequence"/>
</dbReference>
<reference evidence="4 6" key="2">
    <citation type="submission" date="2016-10" db="EMBL/GenBank/DDBJ databases">
        <authorList>
            <person name="Varghese N."/>
            <person name="Submissions S."/>
        </authorList>
    </citation>
    <scope>NUCLEOTIDE SEQUENCE [LARGE SCALE GENOMIC DNA]</scope>
    <source>
        <strain evidence="4 6">DSM 6083</strain>
    </source>
</reference>
<dbReference type="InterPro" id="IPR019079">
    <property type="entry name" value="Capsule_synth_CapA"/>
</dbReference>
<gene>
    <name evidence="3" type="ORF">CL52_03280</name>
    <name evidence="4" type="ORF">SAMN05660875_11166</name>
</gene>
<dbReference type="PANTHER" id="PTHR33393:SF11">
    <property type="entry name" value="POLYGLUTAMINE SYNTHESIS ACCESSORY PROTEIN RV0574C-RELATED"/>
    <property type="match status" value="1"/>
</dbReference>
<evidence type="ECO:0000259" key="2">
    <source>
        <dbReference type="SMART" id="SM00854"/>
    </source>
</evidence>
<evidence type="ECO:0000313" key="6">
    <source>
        <dbReference type="Proteomes" id="UP000182276"/>
    </source>
</evidence>
<sequence length="371" mass="40006">MPDLRLFLGGDLMPARGIDQILPHPGDPRLYESWVSDANDYVALAERRNGPIARPQDYRQVWGVVPEVLAHQRPHVGLVNLETAITSRGQPAPKGINYRMHPANLALLAAVRLDCCSLANNHVLDWGEAGLSDTLAALDRLGIRHCGAGFDRAGAAAPAILPVASGGRLLAFAYATPECGVPAEWAAGERSAGIARLDELSPRSLARVAGHIRALKQPGDRVLVSLHWGGNWDFGVAPAQVRFAHGLIDEAGVDLIHGHSSHHVKALEVYRGRLILYGCGGLLDDYEGIDGYDSYRSDLGLLYFPTLGSDGRLHALSLYPTRQRQFSIQAAEGEDQAWLRATLEREYAPFGCSLSPSAGGGWQLAWPDAGS</sequence>
<evidence type="ECO:0000313" key="5">
    <source>
        <dbReference type="Proteomes" id="UP000031271"/>
    </source>
</evidence>
<keyword evidence="6" id="KW-1185">Reference proteome</keyword>
<evidence type="ECO:0000256" key="1">
    <source>
        <dbReference type="ARBA" id="ARBA00005662"/>
    </source>
</evidence>
<dbReference type="AlphaFoldDB" id="A0A8D3XYK8"/>
<dbReference type="PANTHER" id="PTHR33393">
    <property type="entry name" value="POLYGLUTAMINE SYNTHESIS ACCESSORY PROTEIN RV0574C-RELATED"/>
    <property type="match status" value="1"/>
</dbReference>
<reference evidence="3 5" key="3">
    <citation type="journal article" name="Genome Announc.">
        <title>Complete Genome Sequence of Pseudomonas balearica DSM 6083T.</title>
        <authorList>
            <person name="Bennasar-Figueras A."/>
            <person name="Salva-Serra F."/>
            <person name="Jaen-Luchoro D."/>
            <person name="Segui C."/>
            <person name="Aliaga F."/>
            <person name="Busquets A."/>
            <person name="Gomila M."/>
            <person name="Moore E.R."/>
            <person name="Lalucat J."/>
        </authorList>
    </citation>
    <scope>NUCLEOTIDE SEQUENCE [LARGE SCALE GENOMIC DNA]</scope>
    <source>
        <strain evidence="5">DSM 6083</strain>
        <strain evidence="3">DSM6083</strain>
    </source>
</reference>
<reference evidence="5" key="1">
    <citation type="submission" date="2014-03" db="EMBL/GenBank/DDBJ databases">
        <title>Complete genome of Pseudomonas balearica DSM 6083T, a sewage water isolate from an enrichment with 2-methylnaphthalene.</title>
        <authorList>
            <person name="Salva-Serra F."/>
            <person name="Jaen-Luchoro D."/>
            <person name="Busquets A."/>
            <person name="Pena A."/>
            <person name="Gomila M."/>
            <person name="Bosch R."/>
            <person name="Nogales B."/>
            <person name="Garcia-Valdes E."/>
            <person name="Lalucat J."/>
            <person name="Bennasar A."/>
        </authorList>
    </citation>
    <scope>NUCLEOTIDE SEQUENCE [LARGE SCALE GENOMIC DNA]</scope>
    <source>
        <strain evidence="5">DSM 6083</strain>
    </source>
</reference>
<dbReference type="CDD" id="cd07381">
    <property type="entry name" value="MPP_CapA"/>
    <property type="match status" value="1"/>
</dbReference>
<dbReference type="Gene3D" id="3.60.21.10">
    <property type="match status" value="1"/>
</dbReference>
<dbReference type="EMBL" id="FNHO01000011">
    <property type="protein sequence ID" value="SDM88599.1"/>
    <property type="molecule type" value="Genomic_DNA"/>
</dbReference>
<evidence type="ECO:0000313" key="3">
    <source>
        <dbReference type="EMBL" id="AJE14100.1"/>
    </source>
</evidence>
<dbReference type="SUPFAM" id="SSF56300">
    <property type="entry name" value="Metallo-dependent phosphatases"/>
    <property type="match status" value="1"/>
</dbReference>